<protein>
    <recommendedName>
        <fullName evidence="1">PRELI/MSF1 domain-containing protein</fullName>
    </recommendedName>
</protein>
<dbReference type="AlphaFoldDB" id="A0A9P0ED07"/>
<evidence type="ECO:0000313" key="3">
    <source>
        <dbReference type="Proteomes" id="UP001152798"/>
    </source>
</evidence>
<proteinExistence type="predicted"/>
<dbReference type="PROSITE" id="PS50904">
    <property type="entry name" value="PRELI_MSF1"/>
    <property type="match status" value="1"/>
</dbReference>
<dbReference type="Pfam" id="PF04707">
    <property type="entry name" value="PRELI"/>
    <property type="match status" value="1"/>
</dbReference>
<dbReference type="GO" id="GO:0005758">
    <property type="term" value="C:mitochondrial intermembrane space"/>
    <property type="evidence" value="ECO:0007669"/>
    <property type="project" value="InterPro"/>
</dbReference>
<feature type="domain" description="PRELI/MSF1" evidence="1">
    <location>
        <begin position="2"/>
        <end position="170"/>
    </location>
</feature>
<dbReference type="InterPro" id="IPR037365">
    <property type="entry name" value="Slowmo/Ups"/>
</dbReference>
<keyword evidence="3" id="KW-1185">Reference proteome</keyword>
<accession>A0A9P0ED07</accession>
<gene>
    <name evidence="2" type="ORF">NEZAVI_LOCUS2553</name>
</gene>
<dbReference type="PANTHER" id="PTHR11158">
    <property type="entry name" value="MSF1/PX19 RELATED"/>
    <property type="match status" value="1"/>
</dbReference>
<dbReference type="OrthoDB" id="341300at2759"/>
<dbReference type="InterPro" id="IPR006797">
    <property type="entry name" value="PRELI/MSF1_dom"/>
</dbReference>
<dbReference type="Proteomes" id="UP001152798">
    <property type="component" value="Chromosome 1"/>
</dbReference>
<evidence type="ECO:0000313" key="2">
    <source>
        <dbReference type="EMBL" id="CAH1391551.1"/>
    </source>
</evidence>
<name>A0A9P0ED07_NEZVI</name>
<organism evidence="2 3">
    <name type="scientific">Nezara viridula</name>
    <name type="common">Southern green stink bug</name>
    <name type="synonym">Cimex viridulus</name>
    <dbReference type="NCBI Taxonomy" id="85310"/>
    <lineage>
        <taxon>Eukaryota</taxon>
        <taxon>Metazoa</taxon>
        <taxon>Ecdysozoa</taxon>
        <taxon>Arthropoda</taxon>
        <taxon>Hexapoda</taxon>
        <taxon>Insecta</taxon>
        <taxon>Pterygota</taxon>
        <taxon>Neoptera</taxon>
        <taxon>Paraneoptera</taxon>
        <taxon>Hemiptera</taxon>
        <taxon>Heteroptera</taxon>
        <taxon>Panheteroptera</taxon>
        <taxon>Pentatomomorpha</taxon>
        <taxon>Pentatomoidea</taxon>
        <taxon>Pentatomidae</taxon>
        <taxon>Pentatominae</taxon>
        <taxon>Nezara</taxon>
    </lineage>
</organism>
<dbReference type="EMBL" id="OV725077">
    <property type="protein sequence ID" value="CAH1391551.1"/>
    <property type="molecule type" value="Genomic_DNA"/>
</dbReference>
<evidence type="ECO:0000259" key="1">
    <source>
        <dbReference type="PROSITE" id="PS50904"/>
    </source>
</evidence>
<reference evidence="2" key="1">
    <citation type="submission" date="2022-01" db="EMBL/GenBank/DDBJ databases">
        <authorList>
            <person name="King R."/>
        </authorList>
    </citation>
    <scope>NUCLEOTIDE SEQUENCE</scope>
</reference>
<sequence length="211" mass="24240">MVKYYESKTIFHFTWDQVAQGFWKKYPNPESTHVLSEDTIFREIKDNKLFSRRLLTKTNRVPKWGERFIGSPVVRIVEESVVDPKSKTLTTYTRNIGYTKVMSLVEKVVYRPSEENPEWTVAERSAWVDSKVMGFGLAIQAFGIERFKKNCSKMVQGFNFVLSAMFPQPASLTAQHQIHQQPQSKFKDAAKKASELAKAKANSLYATCEPS</sequence>